<dbReference type="GO" id="GO:0043186">
    <property type="term" value="C:P granule"/>
    <property type="evidence" value="ECO:0007669"/>
    <property type="project" value="TreeGrafter"/>
</dbReference>
<feature type="compositionally biased region" description="Low complexity" evidence="2">
    <location>
        <begin position="239"/>
        <end position="250"/>
    </location>
</feature>
<dbReference type="GO" id="GO:0003723">
    <property type="term" value="F:RNA binding"/>
    <property type="evidence" value="ECO:0007669"/>
    <property type="project" value="UniProtKB-UniRule"/>
</dbReference>
<dbReference type="Gene3D" id="2.40.50.90">
    <property type="match status" value="1"/>
</dbReference>
<keyword evidence="1" id="KW-0694">RNA-binding</keyword>
<feature type="compositionally biased region" description="Basic and acidic residues" evidence="2">
    <location>
        <begin position="221"/>
        <end position="231"/>
    </location>
</feature>
<dbReference type="OrthoDB" id="9995375at2759"/>
<dbReference type="PROSITE" id="PS50304">
    <property type="entry name" value="TUDOR"/>
    <property type="match status" value="1"/>
</dbReference>
<feature type="region of interest" description="Disordered" evidence="2">
    <location>
        <begin position="221"/>
        <end position="254"/>
    </location>
</feature>
<dbReference type="SUPFAM" id="SSF54791">
    <property type="entry name" value="Eukaryotic type KH-domain (KH-domain type I)"/>
    <property type="match status" value="2"/>
</dbReference>
<feature type="compositionally biased region" description="Polar residues" evidence="2">
    <location>
        <begin position="491"/>
        <end position="502"/>
    </location>
</feature>
<dbReference type="SMART" id="SM00322">
    <property type="entry name" value="KH"/>
    <property type="match status" value="2"/>
</dbReference>
<dbReference type="GO" id="GO:0005739">
    <property type="term" value="C:mitochondrion"/>
    <property type="evidence" value="ECO:0007669"/>
    <property type="project" value="UniProtKB-ARBA"/>
</dbReference>
<keyword evidence="3" id="KW-0812">Transmembrane</keyword>
<dbReference type="InterPro" id="IPR036612">
    <property type="entry name" value="KH_dom_type_1_sf"/>
</dbReference>
<feature type="region of interest" description="Disordered" evidence="2">
    <location>
        <begin position="479"/>
        <end position="525"/>
    </location>
</feature>
<feature type="domain" description="Tudor" evidence="4">
    <location>
        <begin position="317"/>
        <end position="382"/>
    </location>
</feature>
<dbReference type="Pfam" id="PF00013">
    <property type="entry name" value="KH_1"/>
    <property type="match status" value="2"/>
</dbReference>
<gene>
    <name evidence="5" type="ORF">FF38_04660</name>
</gene>
<dbReference type="PANTHER" id="PTHR22948">
    <property type="entry name" value="TUDOR DOMAIN CONTAINING PROTEIN"/>
    <property type="match status" value="1"/>
</dbReference>
<dbReference type="PANTHER" id="PTHR22948:SF29">
    <property type="entry name" value="FI02030P-RELATED"/>
    <property type="match status" value="1"/>
</dbReference>
<dbReference type="InterPro" id="IPR050621">
    <property type="entry name" value="Tudor_domain_containing"/>
</dbReference>
<evidence type="ECO:0000313" key="5">
    <source>
        <dbReference type="EMBL" id="KNC22393.1"/>
    </source>
</evidence>
<dbReference type="Proteomes" id="UP000037069">
    <property type="component" value="Unassembled WGS sequence"/>
</dbReference>
<feature type="compositionally biased region" description="Low complexity" evidence="2">
    <location>
        <begin position="503"/>
        <end position="524"/>
    </location>
</feature>
<dbReference type="GO" id="GO:0007283">
    <property type="term" value="P:spermatogenesis"/>
    <property type="evidence" value="ECO:0007669"/>
    <property type="project" value="TreeGrafter"/>
</dbReference>
<comment type="caution">
    <text evidence="5">The sequence shown here is derived from an EMBL/GenBank/DDBJ whole genome shotgun (WGS) entry which is preliminary data.</text>
</comment>
<accession>A0A0L0BQY8</accession>
<dbReference type="EMBL" id="JRES01001507">
    <property type="protein sequence ID" value="KNC22393.1"/>
    <property type="molecule type" value="Genomic_DNA"/>
</dbReference>
<evidence type="ECO:0000259" key="4">
    <source>
        <dbReference type="PROSITE" id="PS50304"/>
    </source>
</evidence>
<dbReference type="InterPro" id="IPR004088">
    <property type="entry name" value="KH_dom_type_1"/>
</dbReference>
<evidence type="ECO:0000256" key="2">
    <source>
        <dbReference type="SAM" id="MobiDB-lite"/>
    </source>
</evidence>
<dbReference type="OMA" id="NMVQEMT"/>
<protein>
    <recommendedName>
        <fullName evidence="4">Tudor domain-containing protein</fullName>
    </recommendedName>
</protein>
<dbReference type="Pfam" id="PF00567">
    <property type="entry name" value="TUDOR"/>
    <property type="match status" value="1"/>
</dbReference>
<dbReference type="CDD" id="cd00105">
    <property type="entry name" value="KH-I"/>
    <property type="match status" value="1"/>
</dbReference>
<dbReference type="Gene3D" id="3.30.1370.10">
    <property type="entry name" value="K Homology domain, type 1"/>
    <property type="match status" value="2"/>
</dbReference>
<dbReference type="PROSITE" id="PS50084">
    <property type="entry name" value="KH_TYPE_1"/>
    <property type="match status" value="2"/>
</dbReference>
<dbReference type="SUPFAM" id="SSF63748">
    <property type="entry name" value="Tudor/PWWP/MBT"/>
    <property type="match status" value="1"/>
</dbReference>
<keyword evidence="3" id="KW-0472">Membrane</keyword>
<evidence type="ECO:0000313" key="6">
    <source>
        <dbReference type="Proteomes" id="UP000037069"/>
    </source>
</evidence>
<organism evidence="5 6">
    <name type="scientific">Lucilia cuprina</name>
    <name type="common">Green bottle fly</name>
    <name type="synonym">Australian sheep blowfly</name>
    <dbReference type="NCBI Taxonomy" id="7375"/>
    <lineage>
        <taxon>Eukaryota</taxon>
        <taxon>Metazoa</taxon>
        <taxon>Ecdysozoa</taxon>
        <taxon>Arthropoda</taxon>
        <taxon>Hexapoda</taxon>
        <taxon>Insecta</taxon>
        <taxon>Pterygota</taxon>
        <taxon>Neoptera</taxon>
        <taxon>Endopterygota</taxon>
        <taxon>Diptera</taxon>
        <taxon>Brachycera</taxon>
        <taxon>Muscomorpha</taxon>
        <taxon>Oestroidea</taxon>
        <taxon>Calliphoridae</taxon>
        <taxon>Luciliinae</taxon>
        <taxon>Lucilia</taxon>
    </lineage>
</organism>
<keyword evidence="6" id="KW-1185">Reference proteome</keyword>
<sequence length="590" mass="66651">MFRHTALSQTPTYKLILGFGLCTLGGAMLYAYFKTKDDDEDDQQQQNDKPIAKVKQGSKPQKQVKQPLPKEVKIELKIGNEHVPLLAGRQGANLKSIEDKTLTKIHFRDKDDANKICEITGYPDNVKEARALILKEIERAPIVKEEIYVPQSVCGKIMGRCGEAMQEICRISLAKVSIDAGVRSANSRRITITGNRQQVNIARKLIEDKIEEDELLRKAVEEAEQKREPRRSPTNSVNSSMYSSQTSLSSHLPPREKLMAAKNDEKPMEVYVSAIASPAKFWVQLIGPQTKKLDDLVANMTDYYSVAENRAMHQIQEPYLGQIVATVFKHDNKWYRAEVVGILPNQYNPNEVVLDLYFVDYGDSEYVLPHEIFELRTDFLTLRFQAVECFLANVKSTLQNDPETWDQQSIEAFEEYTQVARWKKLIARVVTYKDRVKSITGNTAAREGSPIPGVEIYEIQEGVEVNLGHMMITHGYANPLSDDYPRVRSPQLPQSRSNSNDALTSSTSSTTQQPLKPQSPTPLTAVSPTIASLKDKHTEAENSLIEEQLQHLNKNNNLYLNGNGHVNNASSIPITPVELSNHHHHPYKYL</sequence>
<dbReference type="GO" id="GO:0034587">
    <property type="term" value="P:piRNA processing"/>
    <property type="evidence" value="ECO:0007669"/>
    <property type="project" value="TreeGrafter"/>
</dbReference>
<dbReference type="InterPro" id="IPR004087">
    <property type="entry name" value="KH_dom"/>
</dbReference>
<dbReference type="InterPro" id="IPR035437">
    <property type="entry name" value="SNase_OB-fold_sf"/>
</dbReference>
<dbReference type="GO" id="GO:0030719">
    <property type="term" value="P:P granule organization"/>
    <property type="evidence" value="ECO:0007669"/>
    <property type="project" value="TreeGrafter"/>
</dbReference>
<keyword evidence="3" id="KW-1133">Transmembrane helix</keyword>
<evidence type="ECO:0000256" key="3">
    <source>
        <dbReference type="SAM" id="Phobius"/>
    </source>
</evidence>
<evidence type="ECO:0000256" key="1">
    <source>
        <dbReference type="PROSITE-ProRule" id="PRU00117"/>
    </source>
</evidence>
<dbReference type="Gene3D" id="2.30.30.140">
    <property type="match status" value="1"/>
</dbReference>
<feature type="region of interest" description="Disordered" evidence="2">
    <location>
        <begin position="40"/>
        <end position="66"/>
    </location>
</feature>
<dbReference type="AlphaFoldDB" id="A0A0L0BQY8"/>
<dbReference type="STRING" id="7375.A0A0L0BQY8"/>
<name>A0A0L0BQY8_LUCCU</name>
<feature type="transmembrane region" description="Helical" evidence="3">
    <location>
        <begin position="12"/>
        <end position="33"/>
    </location>
</feature>
<dbReference type="SMART" id="SM00333">
    <property type="entry name" value="TUDOR"/>
    <property type="match status" value="1"/>
</dbReference>
<dbReference type="InterPro" id="IPR002999">
    <property type="entry name" value="Tudor"/>
</dbReference>
<reference evidence="5 6" key="1">
    <citation type="journal article" date="2015" name="Nat. Commun.">
        <title>Lucilia cuprina genome unlocks parasitic fly biology to underpin future interventions.</title>
        <authorList>
            <person name="Anstead C.A."/>
            <person name="Korhonen P.K."/>
            <person name="Young N.D."/>
            <person name="Hall R.S."/>
            <person name="Jex A.R."/>
            <person name="Murali S.C."/>
            <person name="Hughes D.S."/>
            <person name="Lee S.F."/>
            <person name="Perry T."/>
            <person name="Stroehlein A.J."/>
            <person name="Ansell B.R."/>
            <person name="Breugelmans B."/>
            <person name="Hofmann A."/>
            <person name="Qu J."/>
            <person name="Dugan S."/>
            <person name="Lee S.L."/>
            <person name="Chao H."/>
            <person name="Dinh H."/>
            <person name="Han Y."/>
            <person name="Doddapaneni H.V."/>
            <person name="Worley K.C."/>
            <person name="Muzny D.M."/>
            <person name="Ioannidis P."/>
            <person name="Waterhouse R.M."/>
            <person name="Zdobnov E.M."/>
            <person name="James P.J."/>
            <person name="Bagnall N.H."/>
            <person name="Kotze A.C."/>
            <person name="Gibbs R.A."/>
            <person name="Richards S."/>
            <person name="Batterham P."/>
            <person name="Gasser R.B."/>
        </authorList>
    </citation>
    <scope>NUCLEOTIDE SEQUENCE [LARGE SCALE GENOMIC DNA]</scope>
    <source>
        <strain evidence="5 6">LS</strain>
        <tissue evidence="5">Full body</tissue>
    </source>
</reference>
<proteinExistence type="predicted"/>